<dbReference type="EMBL" id="JANTQA010000032">
    <property type="protein sequence ID" value="KAJ3438936.1"/>
    <property type="molecule type" value="Genomic_DNA"/>
</dbReference>
<dbReference type="SUPFAM" id="SSF49562">
    <property type="entry name" value="C2 domain (Calcium/lipid-binding domain, CaLB)"/>
    <property type="match status" value="1"/>
</dbReference>
<evidence type="ECO:0000256" key="2">
    <source>
        <dbReference type="SAM" id="MobiDB-lite"/>
    </source>
</evidence>
<dbReference type="PANTHER" id="PTHR10194">
    <property type="entry name" value="RAS GTPASE-ACTIVATING PROTEINS"/>
    <property type="match status" value="1"/>
</dbReference>
<dbReference type="InterPro" id="IPR000008">
    <property type="entry name" value="C2_dom"/>
</dbReference>
<dbReference type="InterPro" id="IPR006869">
    <property type="entry name" value="DUF547"/>
</dbReference>
<dbReference type="InterPro" id="IPR035892">
    <property type="entry name" value="C2_domain_sf"/>
</dbReference>
<dbReference type="SMART" id="SM00323">
    <property type="entry name" value="RasGAP"/>
    <property type="match status" value="1"/>
</dbReference>
<comment type="caution">
    <text evidence="5">The sequence shown here is derived from an EMBL/GenBank/DDBJ whole genome shotgun (WGS) entry which is preliminary data.</text>
</comment>
<dbReference type="PROSITE" id="PS50018">
    <property type="entry name" value="RAS_GTPASE_ACTIV_2"/>
    <property type="match status" value="1"/>
</dbReference>
<evidence type="ECO:0000313" key="6">
    <source>
        <dbReference type="Proteomes" id="UP001146793"/>
    </source>
</evidence>
<dbReference type="SUPFAM" id="SSF48350">
    <property type="entry name" value="GTPase activation domain, GAP"/>
    <property type="match status" value="1"/>
</dbReference>
<feature type="compositionally biased region" description="Basic and acidic residues" evidence="2">
    <location>
        <begin position="615"/>
        <end position="628"/>
    </location>
</feature>
<evidence type="ECO:0000256" key="1">
    <source>
        <dbReference type="ARBA" id="ARBA00022468"/>
    </source>
</evidence>
<dbReference type="CDD" id="cd00030">
    <property type="entry name" value="C2"/>
    <property type="match status" value="1"/>
</dbReference>
<dbReference type="Pfam" id="PF00168">
    <property type="entry name" value="C2"/>
    <property type="match status" value="1"/>
</dbReference>
<proteinExistence type="predicted"/>
<dbReference type="Pfam" id="PF04784">
    <property type="entry name" value="DUF547"/>
    <property type="match status" value="1"/>
</dbReference>
<gene>
    <name evidence="5" type="ORF">M0812_14951</name>
</gene>
<dbReference type="InterPro" id="IPR001936">
    <property type="entry name" value="RasGAP_dom"/>
</dbReference>
<name>A0AAV7ZCQ8_9EUKA</name>
<keyword evidence="1" id="KW-0343">GTPase activation</keyword>
<dbReference type="Pfam" id="PF00616">
    <property type="entry name" value="RasGAP"/>
    <property type="match status" value="1"/>
</dbReference>
<feature type="compositionally biased region" description="Acidic residues" evidence="2">
    <location>
        <begin position="604"/>
        <end position="614"/>
    </location>
</feature>
<dbReference type="AlphaFoldDB" id="A0AAV7ZCQ8"/>
<protein>
    <submittedName>
        <fullName evidence="5">Ras gtpase-activating protein</fullName>
    </submittedName>
</protein>
<dbReference type="Gene3D" id="2.60.40.150">
    <property type="entry name" value="C2 domain"/>
    <property type="match status" value="1"/>
</dbReference>
<reference evidence="5" key="1">
    <citation type="submission" date="2022-08" db="EMBL/GenBank/DDBJ databases">
        <title>Novel sulphate-reducing endosymbionts in the free-living metamonad Anaeramoeba.</title>
        <authorList>
            <person name="Jerlstrom-Hultqvist J."/>
            <person name="Cepicka I."/>
            <person name="Gallot-Lavallee L."/>
            <person name="Salas-Leiva D."/>
            <person name="Curtis B.A."/>
            <person name="Zahonova K."/>
            <person name="Pipaliya S."/>
            <person name="Dacks J."/>
            <person name="Roger A.J."/>
        </authorList>
    </citation>
    <scope>NUCLEOTIDE SEQUENCE</scope>
    <source>
        <strain evidence="5">Busselton2</strain>
    </source>
</reference>
<dbReference type="InterPro" id="IPR008936">
    <property type="entry name" value="Rho_GTPase_activation_prot"/>
</dbReference>
<dbReference type="InterPro" id="IPR039360">
    <property type="entry name" value="Ras_GTPase"/>
</dbReference>
<organism evidence="5 6">
    <name type="scientific">Anaeramoeba flamelloides</name>
    <dbReference type="NCBI Taxonomy" id="1746091"/>
    <lineage>
        <taxon>Eukaryota</taxon>
        <taxon>Metamonada</taxon>
        <taxon>Anaeramoebidae</taxon>
        <taxon>Anaeramoeba</taxon>
    </lineage>
</organism>
<sequence length="1001" mass="116499">MINPQKTQQEEEQPKLYIQVQRVRHLPRSPRNGKTKDPKISTIFCEMAIEKNKLETSHKPLTSPFWNEEFLFLVTKKRSTILLKVFQSSPNNQKKQYLLGSLKIRIESLLNEQPIERWFQLNLSSRSKSKSLNTKQQKGRKTEIKLKIHFTFSGKHLIEAEKEVQLRKQFKRIVQPLCSKSSLILTTYTDVIHTGDSDKVAQTFVSVLNNYGVLLDFLKTTIRREVEKTKTSQQLFRTDSMITKMMSHLKTNEVMSWVSSTIRKPILTIFKTKTIITLKPDNITKEELKNNFKWYKGILQEIFENIFNSVDIVPDLCQKICSYLFSSVKDKFPEHAYMSVSGFIFLRLICPAITNPSSFIFRTEALSTPILKNLVMVAKIIQTIANYSKVGVKDHALIPFEDWANKKRKQLNEFISKISVTEENKKETKSIKNIKKSKHVAPIPDILEFYNILKKYYHEVSTIMKIEKTKQPQKEESISLFLQAKDPLTQLAINLSRFKPPKEPIAKKLHNISNSEIKKYKALHITNRNRGSYFLIDDEDDPYVLNQGLLYNDSEPRSANKVSEEVLSTFRNLWKENQSSINNVLLEKSKLVELINFGSDDEINFIDDEDETDDEKEKNSLKEKEKVKTKNGIENNKEQKQEQEQGQGQGKEQEQVQGQKQKQELEQEQEQLNNNPKNENKNKNEQKKDNKLNKGITEILKLKKSISSQIKRKKKLILARKVSKGGHDPQNLIVQQVGWKQIKKSSKYIEYIRTLGELNKVSLESLNHSQKVAFWINIYNALILHASIDNKGSPPTFWHLKRVNSGYKYLIGGLKYSRDDILQGILKGNNKYFSRDDPRQKSVLTGNFIPYILFALSDLQITSPTIFVYDPINIDKQLLYACKCYLERFVKSDPIIQETTKLIIPTLFKWNKNIFSSSDKKVVNFILSSLLILNPSKYHKLLELTKLDYEIQYDDIFPMKDHPKDPNLDDLIFNKSNLPIPDYEHLFSFSGNPRTHRSFKK</sequence>
<dbReference type="Proteomes" id="UP001146793">
    <property type="component" value="Unassembled WGS sequence"/>
</dbReference>
<dbReference type="PANTHER" id="PTHR10194:SF60">
    <property type="entry name" value="RAS GTPASE-ACTIVATING PROTEIN RASKOL"/>
    <property type="match status" value="1"/>
</dbReference>
<evidence type="ECO:0000259" key="4">
    <source>
        <dbReference type="PROSITE" id="PS50018"/>
    </source>
</evidence>
<feature type="region of interest" description="Disordered" evidence="2">
    <location>
        <begin position="604"/>
        <end position="692"/>
    </location>
</feature>
<dbReference type="Gene3D" id="1.10.506.10">
    <property type="entry name" value="GTPase Activation - p120gap, domain 1"/>
    <property type="match status" value="2"/>
</dbReference>
<dbReference type="GO" id="GO:0005096">
    <property type="term" value="F:GTPase activator activity"/>
    <property type="evidence" value="ECO:0007669"/>
    <property type="project" value="UniProtKB-KW"/>
</dbReference>
<accession>A0AAV7ZCQ8</accession>
<dbReference type="SMART" id="SM00239">
    <property type="entry name" value="C2"/>
    <property type="match status" value="1"/>
</dbReference>
<feature type="compositionally biased region" description="Basic and acidic residues" evidence="2">
    <location>
        <begin position="678"/>
        <end position="692"/>
    </location>
</feature>
<feature type="domain" description="C2" evidence="3">
    <location>
        <begin position="1"/>
        <end position="119"/>
    </location>
</feature>
<evidence type="ECO:0000259" key="3">
    <source>
        <dbReference type="PROSITE" id="PS50004"/>
    </source>
</evidence>
<feature type="domain" description="Ras-GAP" evidence="4">
    <location>
        <begin position="196"/>
        <end position="386"/>
    </location>
</feature>
<evidence type="ECO:0000313" key="5">
    <source>
        <dbReference type="EMBL" id="KAJ3438936.1"/>
    </source>
</evidence>
<dbReference type="PROSITE" id="PS50004">
    <property type="entry name" value="C2"/>
    <property type="match status" value="1"/>
</dbReference>